<keyword evidence="1 5" id="KW-0444">Lipid biosynthesis</keyword>
<dbReference type="NCBIfam" id="TIGR00515">
    <property type="entry name" value="accD"/>
    <property type="match status" value="1"/>
</dbReference>
<keyword evidence="5" id="KW-0862">Zinc</keyword>
<keyword evidence="4 5" id="KW-0443">Lipid metabolism</keyword>
<dbReference type="UniPathway" id="UPA00655">
    <property type="reaction ID" value="UER00711"/>
</dbReference>
<name>A0A0K8MFG8_9LACO</name>
<dbReference type="PROSITE" id="PS50980">
    <property type="entry name" value="COA_CT_NTER"/>
    <property type="match status" value="1"/>
</dbReference>
<comment type="subcellular location">
    <subcellularLocation>
        <location evidence="5">Cytoplasm</location>
    </subcellularLocation>
</comment>
<evidence type="ECO:0000256" key="2">
    <source>
        <dbReference type="ARBA" id="ARBA00022679"/>
    </source>
</evidence>
<keyword evidence="3 5" id="KW-0863">Zinc-finger</keyword>
<protein>
    <recommendedName>
        <fullName evidence="5">Acetyl-coenzyme A carboxylase carboxyl transferase subunit beta</fullName>
        <shortName evidence="5">ACCase subunit beta</shortName>
        <shortName evidence="5">Acetyl-CoA carboxylase carboxyltransferase subunit beta</shortName>
        <ecNumber evidence="5">2.1.3.15</ecNumber>
    </recommendedName>
</protein>
<comment type="subunit">
    <text evidence="5">Acetyl-CoA carboxylase is a heterohexamer composed of biotin carboxyl carrier protein (AccB), biotin carboxylase (AccC) and two subunits each of ACCase subunit alpha (AccA) and ACCase subunit beta (AccD).</text>
</comment>
<dbReference type="InterPro" id="IPR000438">
    <property type="entry name" value="Acetyl_CoA_COase_Trfase_b_su"/>
</dbReference>
<feature type="binding site" evidence="5">
    <location>
        <position position="60"/>
    </location>
    <ligand>
        <name>Zn(2+)</name>
        <dbReference type="ChEBI" id="CHEBI:29105"/>
    </ligand>
</feature>
<comment type="cofactor">
    <cofactor evidence="5">
        <name>Zn(2+)</name>
        <dbReference type="ChEBI" id="CHEBI:29105"/>
    </cofactor>
    <text evidence="5">Binds 1 zinc ion per subunit.</text>
</comment>
<dbReference type="GO" id="GO:2001295">
    <property type="term" value="P:malonyl-CoA biosynthetic process"/>
    <property type="evidence" value="ECO:0007669"/>
    <property type="project" value="UniProtKB-UniRule"/>
</dbReference>
<keyword evidence="5" id="KW-0547">Nucleotide-binding</keyword>
<evidence type="ECO:0000256" key="5">
    <source>
        <dbReference type="HAMAP-Rule" id="MF_01395"/>
    </source>
</evidence>
<evidence type="ECO:0000313" key="8">
    <source>
        <dbReference type="Proteomes" id="UP000253891"/>
    </source>
</evidence>
<dbReference type="Pfam" id="PF01039">
    <property type="entry name" value="Carboxyl_trans"/>
    <property type="match status" value="1"/>
</dbReference>
<gene>
    <name evidence="5" type="primary">accD</name>
    <name evidence="7" type="ORF">FFIC_091130</name>
</gene>
<dbReference type="GO" id="GO:0005524">
    <property type="term" value="F:ATP binding"/>
    <property type="evidence" value="ECO:0007669"/>
    <property type="project" value="UniProtKB-KW"/>
</dbReference>
<dbReference type="InterPro" id="IPR034733">
    <property type="entry name" value="AcCoA_carboxyl_beta"/>
</dbReference>
<dbReference type="GO" id="GO:0016743">
    <property type="term" value="F:carboxyl- or carbamoyltransferase activity"/>
    <property type="evidence" value="ECO:0007669"/>
    <property type="project" value="UniProtKB-UniRule"/>
</dbReference>
<evidence type="ECO:0000313" key="7">
    <source>
        <dbReference type="EMBL" id="GAO99286.1"/>
    </source>
</evidence>
<keyword evidence="5" id="KW-0275">Fatty acid biosynthesis</keyword>
<dbReference type="SUPFAM" id="SSF52096">
    <property type="entry name" value="ClpP/crotonase"/>
    <property type="match status" value="1"/>
</dbReference>
<keyword evidence="8" id="KW-1185">Reference proteome</keyword>
<keyword evidence="5" id="KW-0067">ATP-binding</keyword>
<feature type="binding site" evidence="5">
    <location>
        <position position="57"/>
    </location>
    <ligand>
        <name>Zn(2+)</name>
        <dbReference type="ChEBI" id="CHEBI:29105"/>
    </ligand>
</feature>
<feature type="domain" description="CoA carboxyltransferase N-terminal" evidence="6">
    <location>
        <begin position="35"/>
        <end position="287"/>
    </location>
</feature>
<dbReference type="GO" id="GO:0009317">
    <property type="term" value="C:acetyl-CoA carboxylase complex"/>
    <property type="evidence" value="ECO:0007669"/>
    <property type="project" value="InterPro"/>
</dbReference>
<dbReference type="EMBL" id="DF967986">
    <property type="protein sequence ID" value="GAO99286.1"/>
    <property type="molecule type" value="Genomic_DNA"/>
</dbReference>
<dbReference type="GO" id="GO:0003989">
    <property type="term" value="F:acetyl-CoA carboxylase activity"/>
    <property type="evidence" value="ECO:0007669"/>
    <property type="project" value="InterPro"/>
</dbReference>
<accession>A0A0K8MFG8</accession>
<keyword evidence="5" id="KW-0963">Cytoplasm</keyword>
<evidence type="ECO:0000259" key="6">
    <source>
        <dbReference type="PROSITE" id="PS50980"/>
    </source>
</evidence>
<evidence type="ECO:0000256" key="1">
    <source>
        <dbReference type="ARBA" id="ARBA00022516"/>
    </source>
</evidence>
<dbReference type="PANTHER" id="PTHR42995">
    <property type="entry name" value="ACETYL-COENZYME A CARBOXYLASE CARBOXYL TRANSFERASE SUBUNIT BETA, CHLOROPLASTIC"/>
    <property type="match status" value="1"/>
</dbReference>
<dbReference type="Proteomes" id="UP000253891">
    <property type="component" value="Unassembled WGS sequence"/>
</dbReference>
<evidence type="ECO:0000256" key="4">
    <source>
        <dbReference type="ARBA" id="ARBA00023098"/>
    </source>
</evidence>
<feature type="binding site" evidence="5">
    <location>
        <position position="39"/>
    </location>
    <ligand>
        <name>Zn(2+)</name>
        <dbReference type="ChEBI" id="CHEBI:29105"/>
    </ligand>
</feature>
<evidence type="ECO:0000256" key="3">
    <source>
        <dbReference type="ARBA" id="ARBA00022771"/>
    </source>
</evidence>
<comment type="catalytic activity">
    <reaction evidence="5">
        <text>N(6)-carboxybiotinyl-L-lysyl-[protein] + acetyl-CoA = N(6)-biotinyl-L-lysyl-[protein] + malonyl-CoA</text>
        <dbReference type="Rhea" id="RHEA:54728"/>
        <dbReference type="Rhea" id="RHEA-COMP:10505"/>
        <dbReference type="Rhea" id="RHEA-COMP:10506"/>
        <dbReference type="ChEBI" id="CHEBI:57288"/>
        <dbReference type="ChEBI" id="CHEBI:57384"/>
        <dbReference type="ChEBI" id="CHEBI:83144"/>
        <dbReference type="ChEBI" id="CHEBI:83145"/>
        <dbReference type="EC" id="2.1.3.15"/>
    </reaction>
</comment>
<comment type="pathway">
    <text evidence="5">Lipid metabolism; malonyl-CoA biosynthesis; malonyl-CoA from acetyl-CoA: step 1/1.</text>
</comment>
<dbReference type="AlphaFoldDB" id="A0A0K8MFG8"/>
<dbReference type="GO" id="GO:0008270">
    <property type="term" value="F:zinc ion binding"/>
    <property type="evidence" value="ECO:0007669"/>
    <property type="project" value="UniProtKB-UniRule"/>
</dbReference>
<proteinExistence type="inferred from homology"/>
<dbReference type="STRING" id="157463.GCA_001047075_00210"/>
<feature type="binding site" evidence="5">
    <location>
        <position position="42"/>
    </location>
    <ligand>
        <name>Zn(2+)</name>
        <dbReference type="ChEBI" id="CHEBI:29105"/>
    </ligand>
</feature>
<dbReference type="Gene3D" id="3.90.226.10">
    <property type="entry name" value="2-enoyl-CoA Hydratase, Chain A, domain 1"/>
    <property type="match status" value="1"/>
</dbReference>
<comment type="function">
    <text evidence="5">Component of the acetyl coenzyme A carboxylase (ACC) complex. Biotin carboxylase (BC) catalyzes the carboxylation of biotin on its carrier protein (BCCP) and then the CO(2) group is transferred by the transcarboxylase to acetyl-CoA to form malonyl-CoA.</text>
</comment>
<reference evidence="7 8" key="1">
    <citation type="journal article" date="2015" name="BMC Genomics">
        <title>Comparative genomics of Fructobacillus spp. and Leuconostoc spp. reveals niche-specific evolution of Fructobacillus spp.</title>
        <authorList>
            <person name="Endo A."/>
            <person name="Tanizawa Y."/>
            <person name="Tanaka N."/>
            <person name="Maeno S."/>
            <person name="Kumar H."/>
            <person name="Shiwa Y."/>
            <person name="Okada S."/>
            <person name="Yoshikawa H."/>
            <person name="Dicks L."/>
            <person name="Nakagawa J."/>
            <person name="Arita M."/>
        </authorList>
    </citation>
    <scope>NUCLEOTIDE SEQUENCE [LARGE SCALE GENOMIC DNA]</scope>
    <source>
        <strain evidence="7 8">JCM 12225</strain>
    </source>
</reference>
<organism evidence="7 8">
    <name type="scientific">Fructobacillus ficulneus</name>
    <dbReference type="NCBI Taxonomy" id="157463"/>
    <lineage>
        <taxon>Bacteria</taxon>
        <taxon>Bacillati</taxon>
        <taxon>Bacillota</taxon>
        <taxon>Bacilli</taxon>
        <taxon>Lactobacillales</taxon>
        <taxon>Lactobacillaceae</taxon>
        <taxon>Fructobacillus</taxon>
    </lineage>
</organism>
<dbReference type="GO" id="GO:0006633">
    <property type="term" value="P:fatty acid biosynthetic process"/>
    <property type="evidence" value="ECO:0007669"/>
    <property type="project" value="UniProtKB-KW"/>
</dbReference>
<dbReference type="EC" id="2.1.3.15" evidence="5"/>
<sequence>MGLAQHTMDLFNSKKPEQSKIKVTDAIKDRIPDGLFLACPYCGKQIYNKELGAYRVCPNCNYGFRLQAHERLALLTEDFVELNAELTIDQTDFPGYQDKLDRAKKQTEMNESVLTGTALIEDQRVDLGIMDSYFMMGSLGSMTGEKITRLFEHATENRLPVVMFTASGGARMQEGINSLMQMAKVSGAVAAHQEAGLLYLVVLTDPTTGGVTASFAMQGDVTLAEPHALVGFAGARVIESTIHEKLPKDFQRVETMLENGFVDKIVPRQDLSPMIAKIVSMHQQEAE</sequence>
<dbReference type="PRINTS" id="PR01070">
    <property type="entry name" value="ACCCTRFRASEB"/>
</dbReference>
<comment type="similarity">
    <text evidence="5">Belongs to the AccD/PCCB family.</text>
</comment>
<dbReference type="HAMAP" id="MF_01395">
    <property type="entry name" value="AcetylCoA_CT_beta"/>
    <property type="match status" value="1"/>
</dbReference>
<dbReference type="PANTHER" id="PTHR42995:SF5">
    <property type="entry name" value="ACETYL-COENZYME A CARBOXYLASE CARBOXYL TRANSFERASE SUBUNIT BETA, CHLOROPLASTIC"/>
    <property type="match status" value="1"/>
</dbReference>
<dbReference type="InterPro" id="IPR029045">
    <property type="entry name" value="ClpP/crotonase-like_dom_sf"/>
</dbReference>
<comment type="caution">
    <text evidence="5">Lacks conserved residue(s) required for the propagation of feature annotation.</text>
</comment>
<keyword evidence="5" id="KW-0479">Metal-binding</keyword>
<keyword evidence="5" id="KW-0276">Fatty acid metabolism</keyword>
<keyword evidence="2 5" id="KW-0808">Transferase</keyword>
<dbReference type="InterPro" id="IPR011762">
    <property type="entry name" value="COA_CT_N"/>
</dbReference>